<accession>A0A1Z3N9Y3</accession>
<dbReference type="Pfam" id="PF13899">
    <property type="entry name" value="Thioredoxin_7"/>
    <property type="match status" value="1"/>
</dbReference>
<dbReference type="GO" id="GO:0006950">
    <property type="term" value="P:response to stress"/>
    <property type="evidence" value="ECO:0007669"/>
    <property type="project" value="UniProtKB-ARBA"/>
</dbReference>
<dbReference type="SUPFAM" id="SSF48452">
    <property type="entry name" value="TPR-like"/>
    <property type="match status" value="1"/>
</dbReference>
<dbReference type="RefSeq" id="WP_088565736.1">
    <property type="nucleotide sequence ID" value="NZ_CP020946.1"/>
</dbReference>
<reference evidence="3 4" key="1">
    <citation type="submission" date="2017-04" db="EMBL/GenBank/DDBJ databases">
        <title>Whole genome sequence of Bdellovibrio bacteriovorus strain SSB218315.</title>
        <authorList>
            <person name="Oyedara O."/>
            <person name="Rodriguez-Perez M.A."/>
        </authorList>
    </citation>
    <scope>NUCLEOTIDE SEQUENCE [LARGE SCALE GENOMIC DNA]</scope>
    <source>
        <strain evidence="3 4">SSB218315</strain>
    </source>
</reference>
<dbReference type="InterPro" id="IPR013766">
    <property type="entry name" value="Thioredoxin_domain"/>
</dbReference>
<feature type="domain" description="Thioredoxin" evidence="2">
    <location>
        <begin position="109"/>
        <end position="252"/>
    </location>
</feature>
<dbReference type="Gene3D" id="3.40.30.10">
    <property type="entry name" value="Glutaredoxin"/>
    <property type="match status" value="1"/>
</dbReference>
<sequence>MKVLGFILTLFIAASAFGRLSDGKATFTVKDGKIVGAIQKGFHFNKEAPAAFVMKGAEIAPLVKEESQLIFAMPAKENEPFELGFYVCDDKKTVCEEHKITYMLSAGKLKSASEVKKADLAKPEVKASTGKVHKNHHGFIENDLEAAKVLAAKSKKNLLVDYGAPWCPACVRLETEVFGTKAFKSVTKDFVLVALNADMTVNKSFGKQYNIKAIPTVLILKPDGTELYRALDFAPADIYAQRIKDAKKNLQSAADLEKLAQAGDQKAIETLAENAYNALDMESSVKWYRQIDSQSDRFASAETSMAAKKARADKKTDEYFAILKKWADLKPQSFTGVTATNEWAEFLQNEKKELPADLKERLKANCEFLQNLTKSKADTVKWVAAWDVSPMAPVERAEALSMWKTSAEALGQKEEVVKIQKELQEEVRSLKLSEKRPGEVMATLYYFRQAGLPEIEESWLLKLEKADPNSYVPHMKLANYYVRNKAYEKALPQAKLAVELGEDLRLHNLQTLAEIQKELKQKDEAKKTIEIALAHPEVKEERFKEVLKSLEQLKKDL</sequence>
<feature type="chain" id="PRO_5012712429" evidence="1">
    <location>
        <begin position="19"/>
        <end position="557"/>
    </location>
</feature>
<dbReference type="Gene3D" id="1.25.40.10">
    <property type="entry name" value="Tetratricopeptide repeat domain"/>
    <property type="match status" value="1"/>
</dbReference>
<dbReference type="CDD" id="cd02947">
    <property type="entry name" value="TRX_family"/>
    <property type="match status" value="1"/>
</dbReference>
<name>A0A1Z3N9Y3_BDEBC</name>
<dbReference type="OrthoDB" id="9342487at2"/>
<dbReference type="InterPro" id="IPR036249">
    <property type="entry name" value="Thioredoxin-like_sf"/>
</dbReference>
<dbReference type="EMBL" id="CP020946">
    <property type="protein sequence ID" value="ASD64257.1"/>
    <property type="molecule type" value="Genomic_DNA"/>
</dbReference>
<proteinExistence type="predicted"/>
<dbReference type="PROSITE" id="PS51352">
    <property type="entry name" value="THIOREDOXIN_2"/>
    <property type="match status" value="1"/>
</dbReference>
<protein>
    <submittedName>
        <fullName evidence="3">Thiol reductase thioredoxin</fullName>
    </submittedName>
</protein>
<evidence type="ECO:0000313" key="4">
    <source>
        <dbReference type="Proteomes" id="UP000197003"/>
    </source>
</evidence>
<feature type="signal peptide" evidence="1">
    <location>
        <begin position="1"/>
        <end position="18"/>
    </location>
</feature>
<dbReference type="Proteomes" id="UP000197003">
    <property type="component" value="Chromosome"/>
</dbReference>
<evidence type="ECO:0000259" key="2">
    <source>
        <dbReference type="PROSITE" id="PS51352"/>
    </source>
</evidence>
<dbReference type="AlphaFoldDB" id="A0A1Z3N9Y3"/>
<evidence type="ECO:0000256" key="1">
    <source>
        <dbReference type="SAM" id="SignalP"/>
    </source>
</evidence>
<dbReference type="InterPro" id="IPR011990">
    <property type="entry name" value="TPR-like_helical_dom_sf"/>
</dbReference>
<evidence type="ECO:0000313" key="3">
    <source>
        <dbReference type="EMBL" id="ASD64257.1"/>
    </source>
</evidence>
<gene>
    <name evidence="3" type="ORF">B9G79_12115</name>
</gene>
<organism evidence="3 4">
    <name type="scientific">Bdellovibrio bacteriovorus</name>
    <dbReference type="NCBI Taxonomy" id="959"/>
    <lineage>
        <taxon>Bacteria</taxon>
        <taxon>Pseudomonadati</taxon>
        <taxon>Bdellovibrionota</taxon>
        <taxon>Bdellovibrionia</taxon>
        <taxon>Bdellovibrionales</taxon>
        <taxon>Pseudobdellovibrionaceae</taxon>
        <taxon>Bdellovibrio</taxon>
    </lineage>
</organism>
<keyword evidence="1" id="KW-0732">Signal</keyword>
<dbReference type="SUPFAM" id="SSF52833">
    <property type="entry name" value="Thioredoxin-like"/>
    <property type="match status" value="1"/>
</dbReference>